<proteinExistence type="predicted"/>
<dbReference type="EMBL" id="BAAAND010000012">
    <property type="protein sequence ID" value="GAA1609458.1"/>
    <property type="molecule type" value="Genomic_DNA"/>
</dbReference>
<evidence type="ECO:0000313" key="1">
    <source>
        <dbReference type="EMBL" id="GAA1609458.1"/>
    </source>
</evidence>
<reference evidence="2" key="1">
    <citation type="journal article" date="2019" name="Int. J. Syst. Evol. Microbiol.">
        <title>The Global Catalogue of Microorganisms (GCM) 10K type strain sequencing project: providing services to taxonomists for standard genome sequencing and annotation.</title>
        <authorList>
            <consortium name="The Broad Institute Genomics Platform"/>
            <consortium name="The Broad Institute Genome Sequencing Center for Infectious Disease"/>
            <person name="Wu L."/>
            <person name="Ma J."/>
        </authorList>
    </citation>
    <scope>NUCLEOTIDE SEQUENCE [LARGE SCALE GENOMIC DNA]</scope>
    <source>
        <strain evidence="2">JCM 14304</strain>
    </source>
</reference>
<dbReference type="RefSeq" id="WP_344199388.1">
    <property type="nucleotide sequence ID" value="NZ_BAAAND010000012.1"/>
</dbReference>
<comment type="caution">
    <text evidence="1">The sequence shown here is derived from an EMBL/GenBank/DDBJ whole genome shotgun (WGS) entry which is preliminary data.</text>
</comment>
<dbReference type="Proteomes" id="UP001500190">
    <property type="component" value="Unassembled WGS sequence"/>
</dbReference>
<accession>A0ABP4QJ41</accession>
<evidence type="ECO:0000313" key="2">
    <source>
        <dbReference type="Proteomes" id="UP001500190"/>
    </source>
</evidence>
<keyword evidence="2" id="KW-1185">Reference proteome</keyword>
<organism evidence="1 2">
    <name type="scientific">Kribbella karoonensis</name>
    <dbReference type="NCBI Taxonomy" id="324851"/>
    <lineage>
        <taxon>Bacteria</taxon>
        <taxon>Bacillati</taxon>
        <taxon>Actinomycetota</taxon>
        <taxon>Actinomycetes</taxon>
        <taxon>Propionibacteriales</taxon>
        <taxon>Kribbellaceae</taxon>
        <taxon>Kribbella</taxon>
    </lineage>
</organism>
<name>A0ABP4QJ41_9ACTN</name>
<sequence length="137" mass="15395">MVWLASLCVFLLLCVLLGGLLGLLVPDRPPARWQRALERAAALRARLRPVKPAEPDPFDTLRLQTRLGTVSTKIRSIESTPHVYARAHRLMALEAAYDDLLDEACRLAGCPDPPDAKRSEAKRWEEEQALAARGWTW</sequence>
<gene>
    <name evidence="1" type="ORF">GCM10009742_70080</name>
</gene>
<protein>
    <submittedName>
        <fullName evidence="1">Uncharacterized protein</fullName>
    </submittedName>
</protein>